<evidence type="ECO:0000256" key="8">
    <source>
        <dbReference type="RuleBase" id="RU000419"/>
    </source>
</evidence>
<feature type="binding site" evidence="6">
    <location>
        <begin position="30"/>
        <end position="33"/>
    </location>
    <ligand>
        <name>ATP</name>
        <dbReference type="ChEBI" id="CHEBI:30616"/>
    </ligand>
</feature>
<dbReference type="Gene3D" id="1.10.560.10">
    <property type="entry name" value="GroEL-like equatorial domain"/>
    <property type="match status" value="1"/>
</dbReference>
<dbReference type="InterPro" id="IPR001844">
    <property type="entry name" value="Cpn60/GroEL"/>
</dbReference>
<gene>
    <name evidence="6 11" type="primary">groL</name>
    <name evidence="6" type="synonym">groEL</name>
    <name evidence="11" type="ORF">ACFFIC_06810</name>
</gene>
<evidence type="ECO:0000256" key="4">
    <source>
        <dbReference type="ARBA" id="ARBA00023186"/>
    </source>
</evidence>
<dbReference type="Gene3D" id="3.50.7.10">
    <property type="entry name" value="GroEL"/>
    <property type="match status" value="1"/>
</dbReference>
<organism evidence="11 12">
    <name type="scientific">Muricoccus vinaceus</name>
    <dbReference type="NCBI Taxonomy" id="424704"/>
    <lineage>
        <taxon>Bacteria</taxon>
        <taxon>Pseudomonadati</taxon>
        <taxon>Pseudomonadota</taxon>
        <taxon>Alphaproteobacteria</taxon>
        <taxon>Acetobacterales</taxon>
        <taxon>Roseomonadaceae</taxon>
        <taxon>Muricoccus</taxon>
    </lineage>
</organism>
<proteinExistence type="inferred from homology"/>
<comment type="subunit">
    <text evidence="6 8">Forms a cylinder of 14 subunits composed of two heptameric rings stacked back-to-back. Interacts with the co-chaperonin GroES.</text>
</comment>
<sequence length="548" mass="58040">MAAKDVKFGSNARERMLRGVDILADAVKVTLGPKGRNVVLDKSFGAPRITKDGVTVAKEIELADKFENMGAQMVREVASKQNDLAGDGTTTATVLAQAIIREGAKAVAAGLNPMDLKRGVDKAVAVIVADLQAKTRKITTSAEVAQVGSLSANGETEIGEMIAQAMEKVGNEGVITVEEAKSIQTELDVVEGMQFDRGYVSPYFITNAEKMIAELENPYILIHEKKLSQLQPMLPLLEAVVQSGRPLVIVAEDIEGEALATLVVNKLRGGLKIAAVKAPGFGDRRKAMLEDIAILTGGEVISEDLGIKLESVTLNQLGRAKNIRIEKENTTIIDGAGEKSAIEGRVEQIKAQIEETTSDYDREKLQERLAKLAGGVAVIRVGGSSEVEVKERKDRVDDALHATRAAVEEGIVPGGGVALLRASLKLSDLKGLNNDEQVGIEIVRRAIAVPLKQIAENAGKDGAVIAGEVLRSDAYEYGYDAQTDEYKNLVEAGIIDPTKVVRTALQDAASVASLLITTEAMVAERPSKAAAPAGGPGGGMGGMGDMDF</sequence>
<evidence type="ECO:0000256" key="2">
    <source>
        <dbReference type="ARBA" id="ARBA00022741"/>
    </source>
</evidence>
<dbReference type="EC" id="5.6.1.7" evidence="6"/>
<dbReference type="PANTHER" id="PTHR45633">
    <property type="entry name" value="60 KDA HEAT SHOCK PROTEIN, MITOCHONDRIAL"/>
    <property type="match status" value="1"/>
</dbReference>
<dbReference type="Gene3D" id="3.30.260.10">
    <property type="entry name" value="TCP-1-like chaperonin intermediate domain"/>
    <property type="match status" value="1"/>
</dbReference>
<dbReference type="Pfam" id="PF00118">
    <property type="entry name" value="Cpn60_TCP1"/>
    <property type="match status" value="1"/>
</dbReference>
<comment type="similarity">
    <text evidence="1 6 7">Belongs to the chaperonin (HSP60) family.</text>
</comment>
<dbReference type="InterPro" id="IPR027409">
    <property type="entry name" value="GroEL-like_apical_dom_sf"/>
</dbReference>
<dbReference type="NCBIfam" id="NF009488">
    <property type="entry name" value="PRK12850.1"/>
    <property type="match status" value="1"/>
</dbReference>
<dbReference type="NCBIfam" id="TIGR02348">
    <property type="entry name" value="GroEL"/>
    <property type="match status" value="1"/>
</dbReference>
<feature type="binding site" evidence="6">
    <location>
        <position position="51"/>
    </location>
    <ligand>
        <name>ATP</name>
        <dbReference type="ChEBI" id="CHEBI:30616"/>
    </ligand>
</feature>
<reference evidence="11 12" key="1">
    <citation type="submission" date="2024-09" db="EMBL/GenBank/DDBJ databases">
        <authorList>
            <person name="Sun Q."/>
            <person name="Mori K."/>
        </authorList>
    </citation>
    <scope>NUCLEOTIDE SEQUENCE [LARGE SCALE GENOMIC DNA]</scope>
    <source>
        <strain evidence="11 12">CCM 7468</strain>
    </source>
</reference>
<dbReference type="NCBIfam" id="NF009487">
    <property type="entry name" value="PRK12849.1"/>
    <property type="match status" value="1"/>
</dbReference>
<feature type="region of interest" description="Disordered" evidence="10">
    <location>
        <begin position="527"/>
        <end position="548"/>
    </location>
</feature>
<comment type="caution">
    <text evidence="11">The sequence shown here is derived from an EMBL/GenBank/DDBJ whole genome shotgun (WGS) entry which is preliminary data.</text>
</comment>
<dbReference type="InterPro" id="IPR002423">
    <property type="entry name" value="Cpn60/GroEL/TCP-1"/>
</dbReference>
<keyword evidence="9" id="KW-0175">Coiled coil</keyword>
<dbReference type="InterPro" id="IPR027413">
    <property type="entry name" value="GROEL-like_equatorial_sf"/>
</dbReference>
<evidence type="ECO:0000256" key="10">
    <source>
        <dbReference type="SAM" id="MobiDB-lite"/>
    </source>
</evidence>
<evidence type="ECO:0000313" key="11">
    <source>
        <dbReference type="EMBL" id="MFC0385262.1"/>
    </source>
</evidence>
<keyword evidence="4 6" id="KW-0143">Chaperone</keyword>
<evidence type="ECO:0000256" key="6">
    <source>
        <dbReference type="HAMAP-Rule" id="MF_00600"/>
    </source>
</evidence>
<feature type="binding site" evidence="6">
    <location>
        <position position="415"/>
    </location>
    <ligand>
        <name>ATP</name>
        <dbReference type="ChEBI" id="CHEBI:30616"/>
    </ligand>
</feature>
<dbReference type="CDD" id="cd03344">
    <property type="entry name" value="GroEL"/>
    <property type="match status" value="1"/>
</dbReference>
<dbReference type="NCBIfam" id="NF000592">
    <property type="entry name" value="PRK00013.1"/>
    <property type="match status" value="1"/>
</dbReference>
<dbReference type="RefSeq" id="WP_377049415.1">
    <property type="nucleotide sequence ID" value="NZ_JBHLVZ010000005.1"/>
</dbReference>
<dbReference type="InterPro" id="IPR018370">
    <property type="entry name" value="Chaperonin_Cpn60_CS"/>
</dbReference>
<evidence type="ECO:0000256" key="7">
    <source>
        <dbReference type="RuleBase" id="RU000418"/>
    </source>
</evidence>
<dbReference type="HAMAP" id="MF_00600">
    <property type="entry name" value="CH60"/>
    <property type="match status" value="1"/>
</dbReference>
<dbReference type="SUPFAM" id="SSF54849">
    <property type="entry name" value="GroEL-intermediate domain like"/>
    <property type="match status" value="1"/>
</dbReference>
<evidence type="ECO:0000256" key="9">
    <source>
        <dbReference type="SAM" id="Coils"/>
    </source>
</evidence>
<dbReference type="EMBL" id="JBHLVZ010000005">
    <property type="protein sequence ID" value="MFC0385262.1"/>
    <property type="molecule type" value="Genomic_DNA"/>
</dbReference>
<comment type="function">
    <text evidence="6 8">Together with its co-chaperonin GroES, plays an essential role in assisting protein folding. The GroEL-GroES system forms a nano-cage that allows encapsulation of the non-native substrate proteins and provides a physical environment optimized to promote and accelerate protein folding.</text>
</comment>
<feature type="binding site" evidence="6">
    <location>
        <begin position="87"/>
        <end position="91"/>
    </location>
    <ligand>
        <name>ATP</name>
        <dbReference type="ChEBI" id="CHEBI:30616"/>
    </ligand>
</feature>
<comment type="caution">
    <text evidence="6">Lacks conserved residue(s) required for the propagation of feature annotation.</text>
</comment>
<keyword evidence="6" id="KW-0963">Cytoplasm</keyword>
<evidence type="ECO:0000256" key="5">
    <source>
        <dbReference type="ARBA" id="ARBA00023235"/>
    </source>
</evidence>
<dbReference type="Proteomes" id="UP001589789">
    <property type="component" value="Unassembled WGS sequence"/>
</dbReference>
<feature type="compositionally biased region" description="Gly residues" evidence="10">
    <location>
        <begin position="534"/>
        <end position="548"/>
    </location>
</feature>
<feature type="binding site" evidence="6">
    <location>
        <position position="496"/>
    </location>
    <ligand>
        <name>ATP</name>
        <dbReference type="ChEBI" id="CHEBI:30616"/>
    </ligand>
</feature>
<dbReference type="NCBIfam" id="NF009489">
    <property type="entry name" value="PRK12851.1"/>
    <property type="match status" value="1"/>
</dbReference>
<accession>A0ABV6INY3</accession>
<keyword evidence="3 6" id="KW-0067">ATP-binding</keyword>
<dbReference type="SUPFAM" id="SSF52029">
    <property type="entry name" value="GroEL apical domain-like"/>
    <property type="match status" value="1"/>
</dbReference>
<dbReference type="SUPFAM" id="SSF48592">
    <property type="entry name" value="GroEL equatorial domain-like"/>
    <property type="match status" value="1"/>
</dbReference>
<name>A0ABV6INY3_9PROT</name>
<comment type="subcellular location">
    <subcellularLocation>
        <location evidence="6">Cytoplasm</location>
    </subcellularLocation>
</comment>
<protein>
    <recommendedName>
        <fullName evidence="6">Chaperonin GroEL</fullName>
        <ecNumber evidence="6">5.6.1.7</ecNumber>
    </recommendedName>
    <alternativeName>
        <fullName evidence="6">60 kDa chaperonin</fullName>
    </alternativeName>
    <alternativeName>
        <fullName evidence="6">Chaperonin-60</fullName>
        <shortName evidence="6">Cpn60</shortName>
    </alternativeName>
</protein>
<dbReference type="PROSITE" id="PS00296">
    <property type="entry name" value="CHAPERONINS_CPN60"/>
    <property type="match status" value="1"/>
</dbReference>
<evidence type="ECO:0000256" key="1">
    <source>
        <dbReference type="ARBA" id="ARBA00006607"/>
    </source>
</evidence>
<evidence type="ECO:0000313" key="12">
    <source>
        <dbReference type="Proteomes" id="UP001589789"/>
    </source>
</evidence>
<keyword evidence="5 6" id="KW-0413">Isomerase</keyword>
<keyword evidence="12" id="KW-1185">Reference proteome</keyword>
<evidence type="ECO:0000256" key="3">
    <source>
        <dbReference type="ARBA" id="ARBA00022840"/>
    </source>
</evidence>
<feature type="coiled-coil region" evidence="9">
    <location>
        <begin position="339"/>
        <end position="366"/>
    </location>
</feature>
<dbReference type="PRINTS" id="PR00298">
    <property type="entry name" value="CHAPERONIN60"/>
</dbReference>
<dbReference type="InterPro" id="IPR027410">
    <property type="entry name" value="TCP-1-like_intermed_sf"/>
</dbReference>
<keyword evidence="2 6" id="KW-0547">Nucleotide-binding</keyword>